<accession>A0A7J7KEC7</accession>
<organism evidence="6 7">
    <name type="scientific">Bugula neritina</name>
    <name type="common">Brown bryozoan</name>
    <name type="synonym">Sertularia neritina</name>
    <dbReference type="NCBI Taxonomy" id="10212"/>
    <lineage>
        <taxon>Eukaryota</taxon>
        <taxon>Metazoa</taxon>
        <taxon>Spiralia</taxon>
        <taxon>Lophotrochozoa</taxon>
        <taxon>Bryozoa</taxon>
        <taxon>Gymnolaemata</taxon>
        <taxon>Cheilostomatida</taxon>
        <taxon>Flustrina</taxon>
        <taxon>Buguloidea</taxon>
        <taxon>Bugulidae</taxon>
        <taxon>Bugula</taxon>
    </lineage>
</organism>
<evidence type="ECO:0000313" key="7">
    <source>
        <dbReference type="Proteomes" id="UP000593567"/>
    </source>
</evidence>
<dbReference type="AlphaFoldDB" id="A0A7J7KEC7"/>
<dbReference type="PROSITE" id="PS50294">
    <property type="entry name" value="WD_REPEATS_REGION"/>
    <property type="match status" value="1"/>
</dbReference>
<reference evidence="6" key="1">
    <citation type="submission" date="2020-06" db="EMBL/GenBank/DDBJ databases">
        <title>Draft genome of Bugula neritina, a colonial animal packing powerful symbionts and potential medicines.</title>
        <authorList>
            <person name="Rayko M."/>
        </authorList>
    </citation>
    <scope>NUCLEOTIDE SEQUENCE [LARGE SCALE GENOMIC DNA]</scope>
    <source>
        <strain evidence="6">Kwan_BN1</strain>
    </source>
</reference>
<evidence type="ECO:0000256" key="2">
    <source>
        <dbReference type="ARBA" id="ARBA00023242"/>
    </source>
</evidence>
<evidence type="ECO:0000256" key="4">
    <source>
        <dbReference type="SAM" id="MobiDB-lite"/>
    </source>
</evidence>
<gene>
    <name evidence="6" type="ORF">EB796_005735</name>
</gene>
<protein>
    <submittedName>
        <fullName evidence="6">WDR43</fullName>
    </submittedName>
</protein>
<evidence type="ECO:0000256" key="3">
    <source>
        <dbReference type="PROSITE-ProRule" id="PRU00221"/>
    </source>
</evidence>
<dbReference type="SMART" id="SM00320">
    <property type="entry name" value="WD40"/>
    <property type="match status" value="3"/>
</dbReference>
<dbReference type="PROSITE" id="PS50082">
    <property type="entry name" value="WD_REPEATS_2"/>
    <property type="match status" value="1"/>
</dbReference>
<proteinExistence type="predicted"/>
<dbReference type="OrthoDB" id="30195at2759"/>
<name>A0A7J7KEC7_BUGNE</name>
<keyword evidence="2" id="KW-0539">Nucleus</keyword>
<dbReference type="Proteomes" id="UP000593567">
    <property type="component" value="Unassembled WGS sequence"/>
</dbReference>
<dbReference type="InterPro" id="IPR001680">
    <property type="entry name" value="WD40_rpt"/>
</dbReference>
<feature type="compositionally biased region" description="Basic and acidic residues" evidence="4">
    <location>
        <begin position="1"/>
        <end position="10"/>
    </location>
</feature>
<dbReference type="GO" id="GO:0005730">
    <property type="term" value="C:nucleolus"/>
    <property type="evidence" value="ECO:0007669"/>
    <property type="project" value="TreeGrafter"/>
</dbReference>
<dbReference type="PANTHER" id="PTHR44267">
    <property type="entry name" value="WD REPEAT-CONTAINING PROTEIN 43"/>
    <property type="match status" value="1"/>
</dbReference>
<evidence type="ECO:0000259" key="5">
    <source>
        <dbReference type="Pfam" id="PF23383"/>
    </source>
</evidence>
<evidence type="ECO:0000313" key="6">
    <source>
        <dbReference type="EMBL" id="KAF6035968.1"/>
    </source>
</evidence>
<dbReference type="SUPFAM" id="SSF50978">
    <property type="entry name" value="WD40 repeat-like"/>
    <property type="match status" value="1"/>
</dbReference>
<keyword evidence="3" id="KW-0853">WD repeat</keyword>
<feature type="region of interest" description="Disordered" evidence="4">
    <location>
        <begin position="1"/>
        <end position="39"/>
    </location>
</feature>
<evidence type="ECO:0000256" key="1">
    <source>
        <dbReference type="ARBA" id="ARBA00004123"/>
    </source>
</evidence>
<keyword evidence="7" id="KW-1185">Reference proteome</keyword>
<dbReference type="Gene3D" id="2.130.10.10">
    <property type="entry name" value="YVTN repeat-like/Quinoprotein amine dehydrogenase"/>
    <property type="match status" value="1"/>
</dbReference>
<feature type="repeat" description="WD" evidence="3">
    <location>
        <begin position="73"/>
        <end position="114"/>
    </location>
</feature>
<dbReference type="Pfam" id="PF23383">
    <property type="entry name" value="Beta-prop_IFT140_1st"/>
    <property type="match status" value="1"/>
</dbReference>
<comment type="caution">
    <text evidence="6">The sequence shown here is derived from an EMBL/GenBank/DDBJ whole genome shotgun (WGS) entry which is preliminary data.</text>
</comment>
<dbReference type="InterPro" id="IPR015943">
    <property type="entry name" value="WD40/YVTN_repeat-like_dom_sf"/>
</dbReference>
<feature type="compositionally biased region" description="Basic residues" evidence="4">
    <location>
        <begin position="21"/>
        <end position="31"/>
    </location>
</feature>
<dbReference type="InterPro" id="IPR052414">
    <property type="entry name" value="U3_snoRNA-assoc_WDR"/>
</dbReference>
<comment type="subcellular location">
    <subcellularLocation>
        <location evidence="1">Nucleus</location>
    </subcellularLocation>
</comment>
<dbReference type="InterPro" id="IPR036322">
    <property type="entry name" value="WD40_repeat_dom_sf"/>
</dbReference>
<dbReference type="EMBL" id="VXIV02000802">
    <property type="protein sequence ID" value="KAF6035968.1"/>
    <property type="molecule type" value="Genomic_DNA"/>
</dbReference>
<dbReference type="GO" id="GO:0000462">
    <property type="term" value="P:maturation of SSU-rRNA from tricistronic rRNA transcript (SSU-rRNA, 5.8S rRNA, LSU-rRNA)"/>
    <property type="evidence" value="ECO:0007669"/>
    <property type="project" value="TreeGrafter"/>
</dbReference>
<sequence length="395" mass="43168">MLDKKEDKKTNSKPYSSCHTTRQRKTKKSKVNHVSEDSDYQCGDESKIVAVGSATGEVNLYNVDKGEVQCQLKSTHNTEVTAICWSEDGTSLYSGYSDGIVIHWDTLSGKQKGQLLVCRFLVEVTIFMTTVCHCYFSHYRHWKSSKSGVTSLVVCGQSHILVASLSISLAFTGHATDILQIHSILTDVETLDIKSLHLISVASDDRVVSLWAPSSKSSKSKRARASFILENEPISSAVHYDRGLNRLRLAVLTTAKTVELFEHELTAAANKKPIKALHVVSITKPKPSGKPLPLLACKLGADDGLLLAYGTEVSPAFHTVQHLSSLGETAVKIEKEDPSKAQPVTKVTSIGNVRQPKLDGNVTTLTPAVEGGKRLGAKRGVMLARNAPWRKARLR</sequence>
<feature type="domain" description="IFT140 first beta-propeller" evidence="5">
    <location>
        <begin position="20"/>
        <end position="119"/>
    </location>
</feature>
<dbReference type="InterPro" id="IPR056154">
    <property type="entry name" value="Beta-prop_IFT140_1st"/>
</dbReference>
<dbReference type="PANTHER" id="PTHR44267:SF1">
    <property type="entry name" value="WD REPEAT-CONTAINING PROTEIN 43"/>
    <property type="match status" value="1"/>
</dbReference>